<proteinExistence type="predicted"/>
<keyword evidence="2" id="KW-1185">Reference proteome</keyword>
<dbReference type="AlphaFoldDB" id="A0A319C950"/>
<sequence length="127" mass="14544">MPRPEQYAHNLGYLMLRDLKYAVYACWEDELRSLLTFSLVGGSQIPGNVTKQGARRHRAAIHSRFAGLYREMQRAGRLGQTLLSPVDEEEDGIGPRDVEDLLEQWAQVSVGLRKRTEQKRTEAEFVN</sequence>
<accession>A0A319C950</accession>
<dbReference type="EMBL" id="KZ821699">
    <property type="protein sequence ID" value="PYH81764.1"/>
    <property type="molecule type" value="Genomic_DNA"/>
</dbReference>
<evidence type="ECO:0000313" key="1">
    <source>
        <dbReference type="EMBL" id="PYH81764.1"/>
    </source>
</evidence>
<dbReference type="Proteomes" id="UP000248340">
    <property type="component" value="Unassembled WGS sequence"/>
</dbReference>
<dbReference type="GeneID" id="37139704"/>
<evidence type="ECO:0000313" key="2">
    <source>
        <dbReference type="Proteomes" id="UP000248340"/>
    </source>
</evidence>
<reference evidence="1 2" key="1">
    <citation type="submission" date="2016-12" db="EMBL/GenBank/DDBJ databases">
        <title>The genomes of Aspergillus section Nigri reveals drivers in fungal speciation.</title>
        <authorList>
            <consortium name="DOE Joint Genome Institute"/>
            <person name="Vesth T.C."/>
            <person name="Nybo J."/>
            <person name="Theobald S."/>
            <person name="Brandl J."/>
            <person name="Frisvad J.C."/>
            <person name="Nielsen K.F."/>
            <person name="Lyhne E.K."/>
            <person name="Kogle M.E."/>
            <person name="Kuo A."/>
            <person name="Riley R."/>
            <person name="Clum A."/>
            <person name="Nolan M."/>
            <person name="Lipzen A."/>
            <person name="Salamov A."/>
            <person name="Henrissat B."/>
            <person name="Wiebenga A."/>
            <person name="De Vries R.P."/>
            <person name="Grigoriev I.V."/>
            <person name="Mortensen U.H."/>
            <person name="Andersen M.R."/>
            <person name="Baker S.E."/>
        </authorList>
    </citation>
    <scope>NUCLEOTIDE SEQUENCE [LARGE SCALE GENOMIC DNA]</scope>
    <source>
        <strain evidence="1 2">CBS 121591</strain>
    </source>
</reference>
<organism evidence="1 2">
    <name type="scientific">Aspergillus uvarum CBS 121591</name>
    <dbReference type="NCBI Taxonomy" id="1448315"/>
    <lineage>
        <taxon>Eukaryota</taxon>
        <taxon>Fungi</taxon>
        <taxon>Dikarya</taxon>
        <taxon>Ascomycota</taxon>
        <taxon>Pezizomycotina</taxon>
        <taxon>Eurotiomycetes</taxon>
        <taxon>Eurotiomycetidae</taxon>
        <taxon>Eurotiales</taxon>
        <taxon>Aspergillaceae</taxon>
        <taxon>Aspergillus</taxon>
        <taxon>Aspergillus subgen. Circumdati</taxon>
    </lineage>
</organism>
<protein>
    <submittedName>
        <fullName evidence="1">Uncharacterized protein</fullName>
    </submittedName>
</protein>
<name>A0A319C950_9EURO</name>
<dbReference type="VEuPathDB" id="FungiDB:BO82DRAFT_364668"/>
<dbReference type="RefSeq" id="XP_025491964.1">
    <property type="nucleotide sequence ID" value="XM_025636963.1"/>
</dbReference>
<gene>
    <name evidence="1" type="ORF">BO82DRAFT_364668</name>
</gene>